<reference evidence="4" key="1">
    <citation type="journal article" date="2014" name="Int. J. Syst. Evol. Microbiol.">
        <title>Complete genome sequence of Corynebacterium casei LMG S-19264T (=DSM 44701T), isolated from a smear-ripened cheese.</title>
        <authorList>
            <consortium name="US DOE Joint Genome Institute (JGI-PGF)"/>
            <person name="Walter F."/>
            <person name="Albersmeier A."/>
            <person name="Kalinowski J."/>
            <person name="Ruckert C."/>
        </authorList>
    </citation>
    <scope>NUCLEOTIDE SEQUENCE</scope>
    <source>
        <strain evidence="4">NBRC 108769</strain>
    </source>
</reference>
<dbReference type="SUPFAM" id="SSF52821">
    <property type="entry name" value="Rhodanese/Cell cycle control phosphatase"/>
    <property type="match status" value="1"/>
</dbReference>
<gene>
    <name evidence="4" type="ORF">GCM10007940_22920</name>
</gene>
<reference evidence="4" key="2">
    <citation type="submission" date="2023-01" db="EMBL/GenBank/DDBJ databases">
        <title>Draft genome sequence of Portibacter lacus strain NBRC 108769.</title>
        <authorList>
            <person name="Sun Q."/>
            <person name="Mori K."/>
        </authorList>
    </citation>
    <scope>NUCLEOTIDE SEQUENCE</scope>
    <source>
        <strain evidence="4">NBRC 108769</strain>
    </source>
</reference>
<protein>
    <recommendedName>
        <fullName evidence="3">Rhodanese domain-containing protein</fullName>
    </recommendedName>
</protein>
<feature type="compositionally biased region" description="Basic and acidic residues" evidence="1">
    <location>
        <begin position="149"/>
        <end position="159"/>
    </location>
</feature>
<dbReference type="PANTHER" id="PTHR43031">
    <property type="entry name" value="FAD-DEPENDENT OXIDOREDUCTASE"/>
    <property type="match status" value="1"/>
</dbReference>
<dbReference type="CDD" id="cd00158">
    <property type="entry name" value="RHOD"/>
    <property type="match status" value="1"/>
</dbReference>
<feature type="domain" description="Rhodanese" evidence="3">
    <location>
        <begin position="32"/>
        <end position="122"/>
    </location>
</feature>
<dbReference type="Gene3D" id="3.40.250.10">
    <property type="entry name" value="Rhodanese-like domain"/>
    <property type="match status" value="1"/>
</dbReference>
<keyword evidence="5" id="KW-1185">Reference proteome</keyword>
<dbReference type="PANTHER" id="PTHR43031:SF1">
    <property type="entry name" value="PYRIDINE NUCLEOTIDE-DISULPHIDE OXIDOREDUCTASE"/>
    <property type="match status" value="1"/>
</dbReference>
<dbReference type="Pfam" id="PF00581">
    <property type="entry name" value="Rhodanese"/>
    <property type="match status" value="1"/>
</dbReference>
<organism evidence="4 5">
    <name type="scientific">Portibacter lacus</name>
    <dbReference type="NCBI Taxonomy" id="1099794"/>
    <lineage>
        <taxon>Bacteria</taxon>
        <taxon>Pseudomonadati</taxon>
        <taxon>Bacteroidota</taxon>
        <taxon>Saprospiria</taxon>
        <taxon>Saprospirales</taxon>
        <taxon>Haliscomenobacteraceae</taxon>
        <taxon>Portibacter</taxon>
    </lineage>
</organism>
<proteinExistence type="predicted"/>
<evidence type="ECO:0000313" key="4">
    <source>
        <dbReference type="EMBL" id="GLR17677.1"/>
    </source>
</evidence>
<comment type="caution">
    <text evidence="4">The sequence shown here is derived from an EMBL/GenBank/DDBJ whole genome shotgun (WGS) entry which is preliminary data.</text>
</comment>
<evidence type="ECO:0000256" key="1">
    <source>
        <dbReference type="SAM" id="MobiDB-lite"/>
    </source>
</evidence>
<dbReference type="SMART" id="SM00450">
    <property type="entry name" value="RHOD"/>
    <property type="match status" value="1"/>
</dbReference>
<keyword evidence="2" id="KW-0732">Signal</keyword>
<evidence type="ECO:0000313" key="5">
    <source>
        <dbReference type="Proteomes" id="UP001156666"/>
    </source>
</evidence>
<evidence type="ECO:0000256" key="2">
    <source>
        <dbReference type="SAM" id="SignalP"/>
    </source>
</evidence>
<name>A0AA37SQ78_9BACT</name>
<feature type="chain" id="PRO_5041448138" description="Rhodanese domain-containing protein" evidence="2">
    <location>
        <begin position="19"/>
        <end position="166"/>
    </location>
</feature>
<dbReference type="RefSeq" id="WP_235291346.1">
    <property type="nucleotide sequence ID" value="NZ_BSOH01000014.1"/>
</dbReference>
<dbReference type="Proteomes" id="UP001156666">
    <property type="component" value="Unassembled WGS sequence"/>
</dbReference>
<feature type="signal peptide" evidence="2">
    <location>
        <begin position="1"/>
        <end position="18"/>
    </location>
</feature>
<feature type="region of interest" description="Disordered" evidence="1">
    <location>
        <begin position="140"/>
        <end position="159"/>
    </location>
</feature>
<dbReference type="AlphaFoldDB" id="A0AA37SQ78"/>
<evidence type="ECO:0000259" key="3">
    <source>
        <dbReference type="PROSITE" id="PS50206"/>
    </source>
</evidence>
<accession>A0AA37SQ78</accession>
<dbReference type="InterPro" id="IPR050229">
    <property type="entry name" value="GlpE_sulfurtransferase"/>
</dbReference>
<dbReference type="InterPro" id="IPR001763">
    <property type="entry name" value="Rhodanese-like_dom"/>
</dbReference>
<dbReference type="EMBL" id="BSOH01000014">
    <property type="protein sequence ID" value="GLR17677.1"/>
    <property type="molecule type" value="Genomic_DNA"/>
</dbReference>
<dbReference type="InterPro" id="IPR036873">
    <property type="entry name" value="Rhodanese-like_dom_sf"/>
</dbReference>
<dbReference type="PROSITE" id="PS50206">
    <property type="entry name" value="RHODANESE_3"/>
    <property type="match status" value="1"/>
</dbReference>
<sequence>MKILIFIVTLLMPLISFAQSESITVNDAQALLEEGAILVDVRENDEVAAMAYQSDGMLHIPLSELSDRYSELPNDKTLVMACRSGNRSQKAIDQLSELGVTNTINMEGGIKAWQENGFPVVNEASSSTAKSCCSKKSKEEKSNCNNKASKKDCAPKEGKSCCKKVN</sequence>